<evidence type="ECO:0000313" key="1">
    <source>
        <dbReference type="EMBL" id="VDD94053.1"/>
    </source>
</evidence>
<keyword evidence="2" id="KW-1185">Reference proteome</keyword>
<dbReference type="AlphaFoldDB" id="A0A0N4VF81"/>
<dbReference type="WBParaSite" id="EVEC_0000939401-mRNA-1">
    <property type="protein sequence ID" value="EVEC_0000939401-mRNA-1"/>
    <property type="gene ID" value="EVEC_0000939401"/>
</dbReference>
<organism evidence="3">
    <name type="scientific">Enterobius vermicularis</name>
    <name type="common">Human pinworm</name>
    <dbReference type="NCBI Taxonomy" id="51028"/>
    <lineage>
        <taxon>Eukaryota</taxon>
        <taxon>Metazoa</taxon>
        <taxon>Ecdysozoa</taxon>
        <taxon>Nematoda</taxon>
        <taxon>Chromadorea</taxon>
        <taxon>Rhabditida</taxon>
        <taxon>Spirurina</taxon>
        <taxon>Oxyuridomorpha</taxon>
        <taxon>Oxyuroidea</taxon>
        <taxon>Oxyuridae</taxon>
        <taxon>Enterobius</taxon>
    </lineage>
</organism>
<dbReference type="EMBL" id="UXUI01009618">
    <property type="protein sequence ID" value="VDD94053.1"/>
    <property type="molecule type" value="Genomic_DNA"/>
</dbReference>
<proteinExistence type="predicted"/>
<accession>A0A0N4VF81</accession>
<reference evidence="1 2" key="2">
    <citation type="submission" date="2018-10" db="EMBL/GenBank/DDBJ databases">
        <authorList>
            <consortium name="Pathogen Informatics"/>
        </authorList>
    </citation>
    <scope>NUCLEOTIDE SEQUENCE [LARGE SCALE GENOMIC DNA]</scope>
</reference>
<sequence length="142" mass="16471">MAWSSPKSEKGFSNKQYEGLDWYRGEAKISKKSKRKGSKVAHGFHTSDSGDWCVAPIGTTQDFDALEKVRVMENEKYEIKKRQAEEYLERCKAERPELWEVPKRENGTYILPLPEHPSMKRLKESQTDGKTIDFSILFPEVN</sequence>
<evidence type="ECO:0000313" key="2">
    <source>
        <dbReference type="Proteomes" id="UP000274131"/>
    </source>
</evidence>
<protein>
    <submittedName>
        <fullName evidence="3">Oxysterol-binding protein-related protein 1B-like</fullName>
    </submittedName>
</protein>
<dbReference type="Proteomes" id="UP000274131">
    <property type="component" value="Unassembled WGS sequence"/>
</dbReference>
<reference evidence="3" key="1">
    <citation type="submission" date="2017-02" db="UniProtKB">
        <authorList>
            <consortium name="WormBaseParasite"/>
        </authorList>
    </citation>
    <scope>IDENTIFICATION</scope>
</reference>
<gene>
    <name evidence="1" type="ORF">EVEC_LOCUS8804</name>
</gene>
<name>A0A0N4VF81_ENTVE</name>
<evidence type="ECO:0000313" key="3">
    <source>
        <dbReference type="WBParaSite" id="EVEC_0000939401-mRNA-1"/>
    </source>
</evidence>